<evidence type="ECO:0000256" key="1">
    <source>
        <dbReference type="SAM" id="SignalP"/>
    </source>
</evidence>
<dbReference type="Proteomes" id="UP000184465">
    <property type="component" value="Unassembled WGS sequence"/>
</dbReference>
<dbReference type="RefSeq" id="WP_073151324.1">
    <property type="nucleotide sequence ID" value="NZ_FRAG01000041.1"/>
</dbReference>
<dbReference type="STRING" id="1121301.SAMN02745912_02807"/>
<sequence length="333" mass="38339">MKKFLALFLTIIMLLSMSLVAFGETHKNDYDIEQKYAELFVKKLGRTVEVHSPILLYNVKGNEEAICFSLGEKGYLIINKNDLSIPELSFEGKKPFIHLEKRYVYNGPLAYYELKGGKFFSLKAKKIINGNFKKIYDKNKIDKHSKLSEFENEIYTLNYSTRGVANEEYLSKSLKTWYKSGGYCGPIAAAITMMFYDEVVSEKYVDTDNENENDLIDIMAYYIDPDHSTNPGSSPNELRDGITSYLGGQNVNNYATKSTYNFNTIKSKINSNRPQIIGTANDPTYYDHWMTVHGYYDDGMDEYVIVNNGWGDNNVWLSSDRGTFDYLIYLWNN</sequence>
<feature type="domain" description="Peptidase C39-like" evidence="2">
    <location>
        <begin position="181"/>
        <end position="308"/>
    </location>
</feature>
<feature type="signal peptide" evidence="1">
    <location>
        <begin position="1"/>
        <end position="21"/>
    </location>
</feature>
<dbReference type="OrthoDB" id="1966951at2"/>
<protein>
    <recommendedName>
        <fullName evidence="2">Peptidase C39-like domain-containing protein</fullName>
    </recommendedName>
</protein>
<organism evidence="3 4">
    <name type="scientific">Paramaledivibacter caminithermalis (strain DSM 15212 / CIP 107654 / DViRD3)</name>
    <name type="common">Clostridium caminithermale</name>
    <dbReference type="NCBI Taxonomy" id="1121301"/>
    <lineage>
        <taxon>Bacteria</taxon>
        <taxon>Bacillati</taxon>
        <taxon>Bacillota</taxon>
        <taxon>Clostridia</taxon>
        <taxon>Peptostreptococcales</taxon>
        <taxon>Caminicellaceae</taxon>
        <taxon>Paramaledivibacter</taxon>
    </lineage>
</organism>
<keyword evidence="4" id="KW-1185">Reference proteome</keyword>
<dbReference type="Pfam" id="PF13529">
    <property type="entry name" value="Peptidase_C39_2"/>
    <property type="match status" value="1"/>
</dbReference>
<name>A0A1M6R212_PARC5</name>
<reference evidence="3 4" key="1">
    <citation type="submission" date="2016-11" db="EMBL/GenBank/DDBJ databases">
        <authorList>
            <person name="Jaros S."/>
            <person name="Januszkiewicz K."/>
            <person name="Wedrychowicz H."/>
        </authorList>
    </citation>
    <scope>NUCLEOTIDE SEQUENCE [LARGE SCALE GENOMIC DNA]</scope>
    <source>
        <strain evidence="3 4">DSM 15212</strain>
    </source>
</reference>
<dbReference type="AlphaFoldDB" id="A0A1M6R212"/>
<proteinExistence type="predicted"/>
<feature type="chain" id="PRO_5039079105" description="Peptidase C39-like domain-containing protein" evidence="1">
    <location>
        <begin position="22"/>
        <end position="333"/>
    </location>
</feature>
<evidence type="ECO:0000313" key="3">
    <source>
        <dbReference type="EMBL" id="SHK26436.1"/>
    </source>
</evidence>
<gene>
    <name evidence="3" type="ORF">SAMN02745912_02807</name>
</gene>
<evidence type="ECO:0000313" key="4">
    <source>
        <dbReference type="Proteomes" id="UP000184465"/>
    </source>
</evidence>
<dbReference type="Gene3D" id="3.90.70.10">
    <property type="entry name" value="Cysteine proteinases"/>
    <property type="match status" value="1"/>
</dbReference>
<dbReference type="InterPro" id="IPR039564">
    <property type="entry name" value="Peptidase_C39-like"/>
</dbReference>
<keyword evidence="1" id="KW-0732">Signal</keyword>
<evidence type="ECO:0000259" key="2">
    <source>
        <dbReference type="Pfam" id="PF13529"/>
    </source>
</evidence>
<dbReference type="EMBL" id="FRAG01000041">
    <property type="protein sequence ID" value="SHK26436.1"/>
    <property type="molecule type" value="Genomic_DNA"/>
</dbReference>
<accession>A0A1M6R212</accession>